<proteinExistence type="predicted"/>
<dbReference type="EMBL" id="LDPH01000010">
    <property type="protein sequence ID" value="KLV26127.1"/>
    <property type="molecule type" value="Genomic_DNA"/>
</dbReference>
<dbReference type="GeneID" id="56348588"/>
<dbReference type="OrthoDB" id="26941at2"/>
<comment type="subcellular location">
    <subcellularLocation>
        <location evidence="1">Membrane</location>
        <topology evidence="1">Multi-pass membrane protein</topology>
    </subcellularLocation>
</comment>
<keyword evidence="3 5" id="KW-1133">Transmembrane helix</keyword>
<dbReference type="GO" id="GO:0016020">
    <property type="term" value="C:membrane"/>
    <property type="evidence" value="ECO:0007669"/>
    <property type="project" value="UniProtKB-SubCell"/>
</dbReference>
<sequence length="176" mass="19040">MFMSFLRENKVAAGLLTIIRLVLGYSWFTSGFGKLTGGGFDASGFLTNAVTNPVTGPDGTAVYGWYTSFVEGFALPNVGLFNVLVPIGEVLVGLGLILGCLTTAAAFFGVIMNFCFLLAGTISHNPTDILMGMIIMFAGANAGYYGLDRWVLPYIRKTIFKKEDHNAEFTKKPRLT</sequence>
<reference evidence="6 7" key="1">
    <citation type="submission" date="2015-05" db="EMBL/GenBank/DDBJ databases">
        <title>Whole genome sequence and identification of bacterial endophytes from Costus igneus.</title>
        <authorList>
            <person name="Lee Y.P."/>
            <person name="Gan H.M."/>
            <person name="Eng W."/>
            <person name="Wheatley M.S."/>
            <person name="Caraballo A."/>
            <person name="Polter S."/>
            <person name="Savka M.A."/>
            <person name="Hudson A.O."/>
        </authorList>
    </citation>
    <scope>NUCLEOTIDE SEQUENCE [LARGE SCALE GENOMIC DNA]</scope>
    <source>
        <strain evidence="6 7">RIT379</strain>
    </source>
</reference>
<dbReference type="AlphaFoldDB" id="A0A0J1IJL3"/>
<evidence type="ECO:0000256" key="5">
    <source>
        <dbReference type="SAM" id="Phobius"/>
    </source>
</evidence>
<feature type="transmembrane region" description="Helical" evidence="5">
    <location>
        <begin position="129"/>
        <end position="147"/>
    </location>
</feature>
<dbReference type="RefSeq" id="WP_047942411.1">
    <property type="nucleotide sequence ID" value="NZ_CP053989.1"/>
</dbReference>
<dbReference type="Proteomes" id="UP000036045">
    <property type="component" value="Unassembled WGS sequence"/>
</dbReference>
<dbReference type="PANTHER" id="PTHR39157:SF1">
    <property type="entry name" value="DOXX FAMILY PROTEIN"/>
    <property type="match status" value="1"/>
</dbReference>
<name>A0A0J1IJL3_NIACI</name>
<dbReference type="InterPro" id="IPR032808">
    <property type="entry name" value="DoxX"/>
</dbReference>
<organism evidence="6 7">
    <name type="scientific">Niallia circulans</name>
    <name type="common">Bacillus circulans</name>
    <dbReference type="NCBI Taxonomy" id="1397"/>
    <lineage>
        <taxon>Bacteria</taxon>
        <taxon>Bacillati</taxon>
        <taxon>Bacillota</taxon>
        <taxon>Bacilli</taxon>
        <taxon>Bacillales</taxon>
        <taxon>Bacillaceae</taxon>
        <taxon>Niallia</taxon>
    </lineage>
</organism>
<dbReference type="Pfam" id="PF07681">
    <property type="entry name" value="DoxX"/>
    <property type="match status" value="1"/>
</dbReference>
<keyword evidence="4 5" id="KW-0472">Membrane</keyword>
<dbReference type="PANTHER" id="PTHR39157">
    <property type="entry name" value="INTEGRAL MEMBRANE PROTEIN-RELATED"/>
    <property type="match status" value="1"/>
</dbReference>
<gene>
    <name evidence="6" type="ORF">ABW02_12230</name>
</gene>
<evidence type="ECO:0000256" key="4">
    <source>
        <dbReference type="ARBA" id="ARBA00023136"/>
    </source>
</evidence>
<evidence type="ECO:0000256" key="3">
    <source>
        <dbReference type="ARBA" id="ARBA00022989"/>
    </source>
</evidence>
<evidence type="ECO:0000256" key="1">
    <source>
        <dbReference type="ARBA" id="ARBA00004141"/>
    </source>
</evidence>
<keyword evidence="2 5" id="KW-0812">Transmembrane</keyword>
<dbReference type="PATRIC" id="fig|1397.4.peg.544"/>
<keyword evidence="7" id="KW-1185">Reference proteome</keyword>
<evidence type="ECO:0000256" key="2">
    <source>
        <dbReference type="ARBA" id="ARBA00022692"/>
    </source>
</evidence>
<evidence type="ECO:0000313" key="7">
    <source>
        <dbReference type="Proteomes" id="UP000036045"/>
    </source>
</evidence>
<protein>
    <submittedName>
        <fullName evidence="6">Crp/Fnr family transcriptional regulator</fullName>
    </submittedName>
</protein>
<accession>A0A0J1IJL3</accession>
<comment type="caution">
    <text evidence="6">The sequence shown here is derived from an EMBL/GenBank/DDBJ whole genome shotgun (WGS) entry which is preliminary data.</text>
</comment>
<evidence type="ECO:0000313" key="6">
    <source>
        <dbReference type="EMBL" id="KLV26127.1"/>
    </source>
</evidence>